<evidence type="ECO:0000256" key="1">
    <source>
        <dbReference type="SAM" id="Phobius"/>
    </source>
</evidence>
<dbReference type="InterPro" id="IPR029052">
    <property type="entry name" value="Metallo-depent_PP-like"/>
</dbReference>
<dbReference type="SUPFAM" id="SSF55816">
    <property type="entry name" value="5'-nucleotidase (syn. UDP-sugar hydrolase), C-terminal domain"/>
    <property type="match status" value="1"/>
</dbReference>
<comment type="caution">
    <text evidence="2">The sequence shown here is derived from an EMBL/GenBank/DDBJ whole genome shotgun (WGS) entry which is preliminary data.</text>
</comment>
<evidence type="ECO:0000313" key="2">
    <source>
        <dbReference type="EMBL" id="CAI9967078.1"/>
    </source>
</evidence>
<dbReference type="Proteomes" id="UP001642409">
    <property type="component" value="Unassembled WGS sequence"/>
</dbReference>
<dbReference type="GO" id="GO:0009166">
    <property type="term" value="P:nucleotide catabolic process"/>
    <property type="evidence" value="ECO:0007669"/>
    <property type="project" value="InterPro"/>
</dbReference>
<reference evidence="3 4" key="2">
    <citation type="submission" date="2024-07" db="EMBL/GenBank/DDBJ databases">
        <authorList>
            <person name="Akdeniz Z."/>
        </authorList>
    </citation>
    <scope>NUCLEOTIDE SEQUENCE [LARGE SCALE GENOMIC DNA]</scope>
</reference>
<dbReference type="EMBL" id="CATOUU010001012">
    <property type="protein sequence ID" value="CAI9967078.1"/>
    <property type="molecule type" value="Genomic_DNA"/>
</dbReference>
<dbReference type="PANTHER" id="PTHR11575:SF22">
    <property type="entry name" value="ADL392WP"/>
    <property type="match status" value="1"/>
</dbReference>
<dbReference type="GO" id="GO:0005829">
    <property type="term" value="C:cytosol"/>
    <property type="evidence" value="ECO:0007669"/>
    <property type="project" value="TreeGrafter"/>
</dbReference>
<keyword evidence="1" id="KW-0472">Membrane</keyword>
<keyword evidence="4" id="KW-1185">Reference proteome</keyword>
<keyword evidence="1" id="KW-0812">Transmembrane</keyword>
<reference evidence="2" key="1">
    <citation type="submission" date="2023-06" db="EMBL/GenBank/DDBJ databases">
        <authorList>
            <person name="Kurt Z."/>
        </authorList>
    </citation>
    <scope>NUCLEOTIDE SEQUENCE</scope>
</reference>
<dbReference type="SUPFAM" id="SSF56300">
    <property type="entry name" value="Metallo-dependent phosphatases"/>
    <property type="match status" value="1"/>
</dbReference>
<evidence type="ECO:0000313" key="3">
    <source>
        <dbReference type="EMBL" id="CAL6069609.1"/>
    </source>
</evidence>
<dbReference type="GO" id="GO:0016787">
    <property type="term" value="F:hydrolase activity"/>
    <property type="evidence" value="ECO:0007669"/>
    <property type="project" value="InterPro"/>
</dbReference>
<dbReference type="InterPro" id="IPR006179">
    <property type="entry name" value="5_nucleotidase/apyrase"/>
</dbReference>
<dbReference type="Gene3D" id="3.60.21.10">
    <property type="match status" value="1"/>
</dbReference>
<sequence length="592" mass="68150">MLLLRICLNLPELHIIQVSDIHGGIYGHKDQPELGDIGTLLSYYQRVHQNISSNPEASMLLIGTGDDCEGTGLSGLTNIQCSEIYNFLSYLPFDLMTVGNHDLSEPEAMDHLFEFQNEFKKKPFVTTNTFYSKTNQLFSQPFKYQVMPNGIRVFMIGLMFSPTQNDYQNTYTKRIEDTLRSKWFRGILDEYAVKSDLFLLNMHIGTMEPESHTTYKTVRALFDEFNYKIPVHVLGAHNHLVFHIICPPINGVVDKNCIATECGQMLKNLQHVVWTLAPHNVTTPSGINFTGSTTVSVVPFEFDKMIVAPTQAGEGLAARFNISPDQFDTPDALELRKLVQAKIDQMNLYQVIGHSKFSYVYAKGMYFNDSFQRLWNQALMPALVYNPELQKKCYQFPITRVDNTFRRDIVQGNITLDDAMRTVPFSFNTTYLPNIEPEKAQCLYFWGNLARWNHDHDVISVERFQELFQKYKQITDDDAALVVPFYSVNNNTWEGPCYDMITTNYEQKRLIMGYKYCGITGHEPKVYPTSSGIQLTDELFIEFIKRYFNQNEEDEELENENEQKIAVSFTVITSALWLLGIIAIAFFAFKQK</sequence>
<dbReference type="PANTHER" id="PTHR11575">
    <property type="entry name" value="5'-NUCLEOTIDASE-RELATED"/>
    <property type="match status" value="1"/>
</dbReference>
<name>A0AA86VHS6_9EUKA</name>
<gene>
    <name evidence="3" type="ORF">HINF_LOCUS54057</name>
    <name evidence="2" type="ORF">HINF_LOCUS54723</name>
</gene>
<feature type="transmembrane region" description="Helical" evidence="1">
    <location>
        <begin position="565"/>
        <end position="589"/>
    </location>
</feature>
<dbReference type="EMBL" id="CAXDID020000279">
    <property type="protein sequence ID" value="CAL6069609.1"/>
    <property type="molecule type" value="Genomic_DNA"/>
</dbReference>
<evidence type="ECO:0000313" key="4">
    <source>
        <dbReference type="Proteomes" id="UP001642409"/>
    </source>
</evidence>
<dbReference type="Gene3D" id="3.90.780.10">
    <property type="entry name" value="5'-Nucleotidase, C-terminal domain"/>
    <property type="match status" value="1"/>
</dbReference>
<keyword evidence="1" id="KW-1133">Transmembrane helix</keyword>
<proteinExistence type="predicted"/>
<dbReference type="InterPro" id="IPR036907">
    <property type="entry name" value="5'-Nucleotdase_C_sf"/>
</dbReference>
<accession>A0AA86VHS6</accession>
<dbReference type="AlphaFoldDB" id="A0AA86VHS6"/>
<protein>
    <submittedName>
        <fullName evidence="2">5' nucleotidase family protein</fullName>
    </submittedName>
    <submittedName>
        <fullName evidence="3">5'_nucleotidase family protein</fullName>
    </submittedName>
</protein>
<organism evidence="2">
    <name type="scientific">Hexamita inflata</name>
    <dbReference type="NCBI Taxonomy" id="28002"/>
    <lineage>
        <taxon>Eukaryota</taxon>
        <taxon>Metamonada</taxon>
        <taxon>Diplomonadida</taxon>
        <taxon>Hexamitidae</taxon>
        <taxon>Hexamitinae</taxon>
        <taxon>Hexamita</taxon>
    </lineage>
</organism>